<organism>
    <name type="scientific">Culex quinquefasciatus</name>
    <name type="common">Southern house mosquito</name>
    <name type="synonym">Culex pungens</name>
    <dbReference type="NCBI Taxonomy" id="7176"/>
    <lineage>
        <taxon>Eukaryota</taxon>
        <taxon>Metazoa</taxon>
        <taxon>Ecdysozoa</taxon>
        <taxon>Arthropoda</taxon>
        <taxon>Hexapoda</taxon>
        <taxon>Insecta</taxon>
        <taxon>Pterygota</taxon>
        <taxon>Neoptera</taxon>
        <taxon>Endopterygota</taxon>
        <taxon>Diptera</taxon>
        <taxon>Nematocera</taxon>
        <taxon>Culicoidea</taxon>
        <taxon>Culicidae</taxon>
        <taxon>Culicinae</taxon>
        <taxon>Culicini</taxon>
        <taxon>Culex</taxon>
        <taxon>Culex</taxon>
    </lineage>
</organism>
<accession>B0WS80</accession>
<dbReference type="GO" id="GO:0005737">
    <property type="term" value="C:cytoplasm"/>
    <property type="evidence" value="ECO:0007669"/>
    <property type="project" value="TreeGrafter"/>
</dbReference>
<feature type="compositionally biased region" description="Basic and acidic residues" evidence="3">
    <location>
        <begin position="151"/>
        <end position="162"/>
    </location>
</feature>
<feature type="compositionally biased region" description="Basic residues" evidence="3">
    <location>
        <begin position="186"/>
        <end position="196"/>
    </location>
</feature>
<dbReference type="InParanoid" id="B0WS80"/>
<keyword evidence="5" id="KW-0418">Kinase</keyword>
<dbReference type="HOGENOM" id="CLU_039944_0_0_1"/>
<feature type="compositionally biased region" description="Polar residues" evidence="3">
    <location>
        <begin position="163"/>
        <end position="180"/>
    </location>
</feature>
<dbReference type="Pfam" id="PF00780">
    <property type="entry name" value="CNH"/>
    <property type="match status" value="1"/>
</dbReference>
<sequence length="496" mass="55818">MNKIGYRIQKSDETAENGLQAQEARLAPLGADQQYPASDLETVKKEIKQWKKRATGRNRLPSDLFKYGGQQRTLPLSNNPNESALSSIEECSCSGPGDGYENGGRDDSTLSYADIDNLNARFEKLNAQQNGSNEEESKRRSMDQLTGLFNDLEKSSRQRSLSDGDGNNENDTQPDLLNNTPPVPPKRSHRSRRHTPPRPVSNGLPPTPKVLMGACFSKVFNACPLHIHCTASWIHPDTRDQHLMIGAEEGIFNLNMNELHDAAIEQLYPRRTVWLYVIKDILMSLSGKQGQSQLYRHDLMALHSKQSHRFSLHMKKIPEKLVPRKFALTTKVPDTKGCTQCCVTRNPYNGYKYLCGSLSSGIFLMQWYDPLNKFMLLKQCDWPSGNLQYHGVNSNVFEMIITPELEYPIVCVNVRRGQSASLKLDLINTNNSSSWFNTSAEEMDGMATVMCSRNQCMSGRGRVVMLQSRILRSEPVEGPSEEGHDLYVVAGHEASY</sequence>
<dbReference type="EMBL" id="DS232066">
    <property type="protein sequence ID" value="EDS33707.1"/>
    <property type="molecule type" value="Genomic_DNA"/>
</dbReference>
<feature type="domain" description="CNH" evidence="4">
    <location>
        <begin position="224"/>
        <end position="496"/>
    </location>
</feature>
<dbReference type="VEuPathDB" id="VectorBase:CPIJ010051"/>
<dbReference type="PANTHER" id="PTHR48012">
    <property type="entry name" value="STERILE20-LIKE KINASE, ISOFORM B-RELATED"/>
    <property type="match status" value="1"/>
</dbReference>
<feature type="compositionally biased region" description="Polar residues" evidence="3">
    <location>
        <begin position="71"/>
        <end position="86"/>
    </location>
</feature>
<dbReference type="KEGG" id="cqu:CpipJ_CPIJ010051"/>
<dbReference type="GO" id="GO:0005524">
    <property type="term" value="F:ATP binding"/>
    <property type="evidence" value="ECO:0007669"/>
    <property type="project" value="UniProtKB-KW"/>
</dbReference>
<dbReference type="eggNOG" id="KOG0576">
    <property type="taxonomic scope" value="Eukaryota"/>
</dbReference>
<dbReference type="InterPro" id="IPR001180">
    <property type="entry name" value="CNH_dom"/>
</dbReference>
<reference evidence="5" key="1">
    <citation type="submission" date="2007-03" db="EMBL/GenBank/DDBJ databases">
        <title>Annotation of Culex pipiens quinquefasciatus.</title>
        <authorList>
            <consortium name="The Broad Institute Genome Sequencing Platform"/>
            <person name="Atkinson P.W."/>
            <person name="Hemingway J."/>
            <person name="Christensen B.M."/>
            <person name="Higgs S."/>
            <person name="Kodira C."/>
            <person name="Hannick L."/>
            <person name="Megy K."/>
            <person name="O'Leary S."/>
            <person name="Pearson M."/>
            <person name="Haas B.J."/>
            <person name="Mauceli E."/>
            <person name="Wortman J.R."/>
            <person name="Lee N.H."/>
            <person name="Guigo R."/>
            <person name="Stanke M."/>
            <person name="Alvarado L."/>
            <person name="Amedeo P."/>
            <person name="Antoine C.H."/>
            <person name="Arensburger P."/>
            <person name="Bidwell S.L."/>
            <person name="Crawford M."/>
            <person name="Camaro F."/>
            <person name="Devon K."/>
            <person name="Engels R."/>
            <person name="Hammond M."/>
            <person name="Howarth C."/>
            <person name="Koehrsen M."/>
            <person name="Lawson D."/>
            <person name="Montgomery P."/>
            <person name="Nene V."/>
            <person name="Nusbaum C."/>
            <person name="Puiu D."/>
            <person name="Romero-Severson J."/>
            <person name="Severson D.W."/>
            <person name="Shumway M."/>
            <person name="Sisk P."/>
            <person name="Stolte C."/>
            <person name="Zeng Q."/>
            <person name="Eisenstadt E."/>
            <person name="Fraser-Liggett C."/>
            <person name="Strausberg R."/>
            <person name="Galagan J."/>
            <person name="Birren B."/>
            <person name="Collins F.H."/>
        </authorList>
    </citation>
    <scope>NUCLEOTIDE SEQUENCE [LARGE SCALE GENOMIC DNA]</scope>
    <source>
        <strain evidence="5">JHB</strain>
    </source>
</reference>
<keyword evidence="2" id="KW-0067">ATP-binding</keyword>
<dbReference type="GO" id="GO:0008349">
    <property type="term" value="F:MAP kinase kinase kinase kinase activity"/>
    <property type="evidence" value="ECO:0007669"/>
    <property type="project" value="TreeGrafter"/>
</dbReference>
<dbReference type="PANTHER" id="PTHR48012:SF18">
    <property type="entry name" value="HAPPYHOUR, ISOFORM A"/>
    <property type="match status" value="1"/>
</dbReference>
<protein>
    <submittedName>
        <fullName evidence="5 6">Mitogen-activated protein kinase kinase kinase 3, mapkkk3, mekk3</fullName>
    </submittedName>
</protein>
<evidence type="ECO:0000256" key="2">
    <source>
        <dbReference type="ARBA" id="ARBA00022840"/>
    </source>
</evidence>
<evidence type="ECO:0000256" key="3">
    <source>
        <dbReference type="SAM" id="MobiDB-lite"/>
    </source>
</evidence>
<keyword evidence="5" id="KW-0808">Transferase</keyword>
<dbReference type="OMA" id="ARNTNIF"/>
<evidence type="ECO:0000313" key="5">
    <source>
        <dbReference type="EMBL" id="EDS33707.1"/>
    </source>
</evidence>
<evidence type="ECO:0000313" key="6">
    <source>
        <dbReference type="EnsemblMetazoa" id="CPIJ010051-PA"/>
    </source>
</evidence>
<keyword evidence="1" id="KW-0547">Nucleotide-binding</keyword>
<evidence type="ECO:0000313" key="7">
    <source>
        <dbReference type="Proteomes" id="UP000002320"/>
    </source>
</evidence>
<dbReference type="Proteomes" id="UP000002320">
    <property type="component" value="Unassembled WGS sequence"/>
</dbReference>
<feature type="region of interest" description="Disordered" evidence="3">
    <location>
        <begin position="151"/>
        <end position="207"/>
    </location>
</feature>
<dbReference type="InterPro" id="IPR050629">
    <property type="entry name" value="STE20/SPS1-PAK"/>
</dbReference>
<dbReference type="OrthoDB" id="8693905at2759"/>
<keyword evidence="7" id="KW-1185">Reference proteome</keyword>
<gene>
    <name evidence="6" type="primary">6042450</name>
    <name evidence="5" type="ORF">CpipJ_CPIJ010051</name>
</gene>
<dbReference type="PROSITE" id="PS50219">
    <property type="entry name" value="CNH"/>
    <property type="match status" value="1"/>
</dbReference>
<dbReference type="EnsemblMetazoa" id="CPIJ010051-RA">
    <property type="protein sequence ID" value="CPIJ010051-PA"/>
    <property type="gene ID" value="CPIJ010051"/>
</dbReference>
<proteinExistence type="predicted"/>
<feature type="region of interest" description="Disordered" evidence="3">
    <location>
        <begin position="71"/>
        <end position="111"/>
    </location>
</feature>
<name>B0WS80_CULQU</name>
<evidence type="ECO:0000259" key="4">
    <source>
        <dbReference type="PROSITE" id="PS50219"/>
    </source>
</evidence>
<dbReference type="SMART" id="SM00036">
    <property type="entry name" value="CNH"/>
    <property type="match status" value="1"/>
</dbReference>
<dbReference type="STRING" id="7176.B0WS80"/>
<evidence type="ECO:0000256" key="1">
    <source>
        <dbReference type="ARBA" id="ARBA00022741"/>
    </source>
</evidence>
<reference evidence="6" key="2">
    <citation type="submission" date="2021-02" db="UniProtKB">
        <authorList>
            <consortium name="EnsemblMetazoa"/>
        </authorList>
    </citation>
    <scope>IDENTIFICATION</scope>
    <source>
        <strain evidence="6">JHB</strain>
    </source>
</reference>
<dbReference type="VEuPathDB" id="VectorBase:CQUJHB008215"/>
<dbReference type="AlphaFoldDB" id="B0WS80"/>